<gene>
    <name evidence="1" type="ORF">FAD_0641</name>
    <name evidence="2" type="ORF">HLB00_07910</name>
</gene>
<name>A0A1V0N326_9ARCH</name>
<dbReference type="OrthoDB" id="382163at2157"/>
<dbReference type="KEGG" id="fai:FAD_0641"/>
<dbReference type="Proteomes" id="UP000546917">
    <property type="component" value="Unassembled WGS sequence"/>
</dbReference>
<evidence type="ECO:0000313" key="3">
    <source>
        <dbReference type="Proteomes" id="UP000192050"/>
    </source>
</evidence>
<proteinExistence type="predicted"/>
<sequence length="126" mass="13936">MCSAISLGYSDLIDSFRGGNLDGVYLVVATVMSYTGIIRAVDSDSIIMDIPLKFYAGDNVMYTPVIIGRDEVLEIKEVPISGYIKIKTKNDGEFAGEIETAFSNRMVIDSNGKNIIVYYQDFVNIE</sequence>
<organism evidence="1 3">
    <name type="scientific">Ferroplasma acidiphilum</name>
    <dbReference type="NCBI Taxonomy" id="74969"/>
    <lineage>
        <taxon>Archaea</taxon>
        <taxon>Methanobacteriati</taxon>
        <taxon>Thermoplasmatota</taxon>
        <taxon>Thermoplasmata</taxon>
        <taxon>Thermoplasmatales</taxon>
        <taxon>Ferroplasmaceae</taxon>
        <taxon>Ferroplasma</taxon>
    </lineage>
</organism>
<reference evidence="1 3" key="1">
    <citation type="submission" date="2011-10" db="EMBL/GenBank/DDBJ databases">
        <title>Metabolic and evolutionary patterns in the extreme acidophile Ferroplasma acidiphilum.</title>
        <authorList>
            <person name="Golyshina O.V."/>
            <person name="Kozyavkin S.A."/>
            <person name="Tatusov R.L."/>
            <person name="Slesarev A.I."/>
            <person name="Golyshin P.N."/>
        </authorList>
    </citation>
    <scope>NUCLEOTIDE SEQUENCE [LARGE SCALE GENOMIC DNA]</scope>
    <source>
        <strain evidence="1">Berkeley</strain>
        <strain evidence="3">Y</strain>
    </source>
</reference>
<dbReference type="RefSeq" id="WP_009887701.1">
    <property type="nucleotide sequence ID" value="NZ_CP015363.1"/>
</dbReference>
<reference evidence="2 4" key="2">
    <citation type="submission" date="2020-05" db="EMBL/GenBank/DDBJ databases">
        <authorList>
            <person name="Zhang R."/>
        </authorList>
    </citation>
    <scope>NUCLEOTIDE SEQUENCE [LARGE SCALE GENOMIC DNA]</scope>
    <source>
        <strain evidence="2 4">DSM 28986</strain>
    </source>
</reference>
<dbReference type="EMBL" id="JABGBP010000295">
    <property type="protein sequence ID" value="NOL60750.1"/>
    <property type="molecule type" value="Genomic_DNA"/>
</dbReference>
<evidence type="ECO:0000313" key="4">
    <source>
        <dbReference type="Proteomes" id="UP000546917"/>
    </source>
</evidence>
<evidence type="ECO:0000313" key="2">
    <source>
        <dbReference type="EMBL" id="NOL60750.1"/>
    </source>
</evidence>
<dbReference type="EMBL" id="CP015363">
    <property type="protein sequence ID" value="ARD84552.1"/>
    <property type="molecule type" value="Genomic_DNA"/>
</dbReference>
<accession>A0A1V0N326</accession>
<dbReference type="Proteomes" id="UP000192050">
    <property type="component" value="Chromosome"/>
</dbReference>
<dbReference type="AlphaFoldDB" id="A0A1V0N326"/>
<evidence type="ECO:0000313" key="1">
    <source>
        <dbReference type="EMBL" id="ARD84552.1"/>
    </source>
</evidence>
<keyword evidence="3" id="KW-1185">Reference proteome</keyword>
<dbReference type="GeneID" id="16025851"/>
<protein>
    <submittedName>
        <fullName evidence="1">Uncharacterized protein</fullName>
    </submittedName>
</protein>